<evidence type="ECO:0000256" key="4">
    <source>
        <dbReference type="ARBA" id="ARBA00022525"/>
    </source>
</evidence>
<dbReference type="PANTHER" id="PTHR23524">
    <property type="entry name" value="TRANSPORTER, PUTATIVE (AFU_ORTHOLOGUE AFUA_8G04850)-RELATED"/>
    <property type="match status" value="1"/>
</dbReference>
<dbReference type="Gene3D" id="2.160.20.10">
    <property type="entry name" value="Single-stranded right-handed beta-helix, Pectin lyase-like"/>
    <property type="match status" value="1"/>
</dbReference>
<feature type="compositionally biased region" description="Low complexity" evidence="10">
    <location>
        <begin position="386"/>
        <end position="396"/>
    </location>
</feature>
<dbReference type="VEuPathDB" id="FungiDB:BTJ68_08657"/>
<dbReference type="GO" id="GO:0016020">
    <property type="term" value="C:membrane"/>
    <property type="evidence" value="ECO:0007669"/>
    <property type="project" value="UniProtKB-SubCell"/>
</dbReference>
<evidence type="ECO:0000256" key="2">
    <source>
        <dbReference type="ARBA" id="ARBA00004613"/>
    </source>
</evidence>
<dbReference type="CDD" id="cd06174">
    <property type="entry name" value="MFS"/>
    <property type="match status" value="1"/>
</dbReference>
<keyword evidence="9" id="KW-0119">Carbohydrate metabolism</keyword>
<evidence type="ECO:0000256" key="10">
    <source>
        <dbReference type="SAM" id="MobiDB-lite"/>
    </source>
</evidence>
<keyword evidence="5 12" id="KW-0732">Signal</keyword>
<dbReference type="EMBL" id="MUNK01000108">
    <property type="protein sequence ID" value="OTA31730.1"/>
    <property type="molecule type" value="Genomic_DNA"/>
</dbReference>
<dbReference type="SMART" id="SM00656">
    <property type="entry name" value="Amb_all"/>
    <property type="match status" value="1"/>
</dbReference>
<sequence length="1140" mass="118909">MLHSLLTLAFASLLAQSNAQVTGSASGFATGVTGGGDATPATPADIDELKEWLTDDTPRVIMLDKTYDFSGSEGSATETGCIPDSNTCGSSGQNALDGPDWCSADYPAVEVTYDVAAAEFLDIKGDKSIVGVGDAGVIKGKGFRLSGGVSNVIFQNIHFTDLNSQYIWGGDALTLVGTDMVWIDHCKFSLVGRQMILTGYEQAGRVTISNNEFDGVTEWSASCNNDHYWTMLFLGDSDKITLSNNYIHDTSGRSPKVGGSGDNTMHAVNNFWYSEGGHAFDVHEGGKVLIEGNIMQEVDTPITESTAGGGGSVFNVPDSSAAATCSEYIGRECQVNSIVDSGDFPSYTATDVLSAFADVAESMVVAVAVDGLAESVKANAGIGKLSSSSSSTSSSSQVDAAEEGATSTSSSAPVATTSSVAEEASSVAPVSSSIAAAATSSKPATSTATSVPSTSGGTGSIARYMQCGGASFGGGACEEGLECTYFNDWYSQYETACELRRYDPSILTIGTPSIMAHRLFPKLTATPLQATAYLGGIALFSISFLVFLNSTISFVVTDVIGQHEHVGNDVGTLGFADELLALVACPLWGLLSDRIGVRRVAVTGYIIVGASLILLVKSTNVYPELLLGRLGFSLGGAACSTMVTAVLPAMVAKRTDSDDEETGTAPKNVHNEESHAAANGHAARLIEEERPGRNGSIGHGPSPSVSSEITITPGRYSSQSRTRSRDERRDAARLPDENASDETSGTSQLAGLVGFFTGAGALVALLLFLPLPTYFQDRGEDRPQSVRISFYIVGAIAFCVALFIFGGLRNLPGENEKSFSNLWRQPYDETTHRDERGQLHITLTPAPSYLKLVAESLKLGFTDPSIGLGYLGGFVARASSVGISLFIPLFVNAYFVRNGLCTSNPDNLTDIKENCKRAYTLASALTGIAETAALICAPLFGWLGGKVVNGRSEWPLLGAAAIGVGGYVAFGMLRNPDAFHSEGGRWAFLAVIMIGISQIGSIVCSLGLLGRGISRNAPSTADRPSTSGTLTAGGHHIGASEGAETAALLPQRSNVTDQLSRDRSHLKGSIAGVYSFAGGAGILLLTKLGGALFDSWTAGAPFFMLALFNGVLFVAVALVGAVNAVKASRGGNVGRETDDT</sequence>
<dbReference type="SMART" id="SM00236">
    <property type="entry name" value="fCBD"/>
    <property type="match status" value="1"/>
</dbReference>
<feature type="transmembrane region" description="Helical" evidence="11">
    <location>
        <begin position="1070"/>
        <end position="1090"/>
    </location>
</feature>
<dbReference type="PANTHER" id="PTHR23524:SF1">
    <property type="entry name" value="MRH DOMAIN-CONTAINING PROTEIN-RELATED"/>
    <property type="match status" value="1"/>
</dbReference>
<feature type="transmembrane region" description="Helical" evidence="11">
    <location>
        <begin position="874"/>
        <end position="895"/>
    </location>
</feature>
<feature type="transmembrane region" description="Helical" evidence="11">
    <location>
        <begin position="986"/>
        <end position="1009"/>
    </location>
</feature>
<feature type="region of interest" description="Disordered" evidence="10">
    <location>
        <begin position="654"/>
        <end position="745"/>
    </location>
</feature>
<dbReference type="SUPFAM" id="SSF51126">
    <property type="entry name" value="Pectin lyase-like"/>
    <property type="match status" value="1"/>
</dbReference>
<dbReference type="InterPro" id="IPR035971">
    <property type="entry name" value="CBD_sf"/>
</dbReference>
<feature type="transmembrane region" description="Helical" evidence="11">
    <location>
        <begin position="954"/>
        <end position="974"/>
    </location>
</feature>
<reference evidence="15 16" key="1">
    <citation type="submission" date="2017-01" db="EMBL/GenBank/DDBJ databases">
        <title>The recent genome duplication of the halophilic yeast Hortaea werneckii: insights from long-read sequencing.</title>
        <authorList>
            <person name="Sinha S."/>
            <person name="Flibotte S."/>
            <person name="Neira M."/>
            <person name="Lenassi M."/>
            <person name="Gostincar C."/>
            <person name="Stajich J.E."/>
            <person name="Nislow C.E."/>
        </authorList>
    </citation>
    <scope>NUCLEOTIDE SEQUENCE [LARGE SCALE GENOMIC DNA]</scope>
    <source>
        <strain evidence="15 16">EXF-2000</strain>
    </source>
</reference>
<comment type="catalytic activity">
    <reaction evidence="7">
        <text>Eliminative cleavage of (1-&gt;4)-alpha-D-galacturonan methyl ester to give oligosaccharides with 4-deoxy-6-O-methyl-alpha-D-galact-4-enuronosyl groups at their non-reducing ends.</text>
        <dbReference type="EC" id="4.2.2.10"/>
    </reaction>
</comment>
<feature type="transmembrane region" description="Helical" evidence="11">
    <location>
        <begin position="530"/>
        <end position="548"/>
    </location>
</feature>
<feature type="transmembrane region" description="Helical" evidence="11">
    <location>
        <begin position="1102"/>
        <end position="1125"/>
    </location>
</feature>
<dbReference type="GO" id="GO:0005576">
    <property type="term" value="C:extracellular region"/>
    <property type="evidence" value="ECO:0007669"/>
    <property type="project" value="UniProtKB-SubCell"/>
</dbReference>
<dbReference type="InterPro" id="IPR011050">
    <property type="entry name" value="Pectin_lyase_fold/virulence"/>
</dbReference>
<comment type="subcellular location">
    <subcellularLocation>
        <location evidence="1">Membrane</location>
        <topology evidence="1">Multi-pass membrane protein</topology>
    </subcellularLocation>
    <subcellularLocation>
        <location evidence="2 9">Secreted</location>
    </subcellularLocation>
</comment>
<organism evidence="15 16">
    <name type="scientific">Hortaea werneckii EXF-2000</name>
    <dbReference type="NCBI Taxonomy" id="1157616"/>
    <lineage>
        <taxon>Eukaryota</taxon>
        <taxon>Fungi</taxon>
        <taxon>Dikarya</taxon>
        <taxon>Ascomycota</taxon>
        <taxon>Pezizomycotina</taxon>
        <taxon>Dothideomycetes</taxon>
        <taxon>Dothideomycetidae</taxon>
        <taxon>Mycosphaerellales</taxon>
        <taxon>Teratosphaeriaceae</taxon>
        <taxon>Hortaea</taxon>
    </lineage>
</organism>
<feature type="region of interest" description="Disordered" evidence="10">
    <location>
        <begin position="383"/>
        <end position="414"/>
    </location>
</feature>
<gene>
    <name evidence="15" type="ORF">BTJ68_08657</name>
</gene>
<evidence type="ECO:0000256" key="11">
    <source>
        <dbReference type="SAM" id="Phobius"/>
    </source>
</evidence>
<dbReference type="SUPFAM" id="SSF103473">
    <property type="entry name" value="MFS general substrate transporter"/>
    <property type="match status" value="2"/>
</dbReference>
<evidence type="ECO:0000256" key="12">
    <source>
        <dbReference type="SAM" id="SignalP"/>
    </source>
</evidence>
<dbReference type="GO" id="GO:0000272">
    <property type="term" value="P:polysaccharide catabolic process"/>
    <property type="evidence" value="ECO:0007669"/>
    <property type="project" value="UniProtKB-KW"/>
</dbReference>
<feature type="compositionally biased region" description="Polar residues" evidence="10">
    <location>
        <begin position="703"/>
        <end position="721"/>
    </location>
</feature>
<dbReference type="Pfam" id="PF00544">
    <property type="entry name" value="Pectate_lyase_4"/>
    <property type="match status" value="1"/>
</dbReference>
<keyword evidence="6 9" id="KW-0456">Lyase</keyword>
<dbReference type="FunFam" id="2.160.20.10:FF:000003">
    <property type="entry name" value="Pectin lyase F"/>
    <property type="match status" value="1"/>
</dbReference>
<dbReference type="Gene3D" id="1.20.1250.20">
    <property type="entry name" value="MFS general substrate transporter like domains"/>
    <property type="match status" value="2"/>
</dbReference>
<feature type="transmembrane region" description="Helical" evidence="11">
    <location>
        <begin position="788"/>
        <end position="808"/>
    </location>
</feature>
<evidence type="ECO:0000256" key="1">
    <source>
        <dbReference type="ARBA" id="ARBA00004141"/>
    </source>
</evidence>
<dbReference type="InParanoid" id="A0A1Z5T6X6"/>
<evidence type="ECO:0000259" key="14">
    <source>
        <dbReference type="SMART" id="SM00656"/>
    </source>
</evidence>
<evidence type="ECO:0000313" key="15">
    <source>
        <dbReference type="EMBL" id="OTA31730.1"/>
    </source>
</evidence>
<dbReference type="AlphaFoldDB" id="A0A1Z5T6X6"/>
<evidence type="ECO:0000256" key="9">
    <source>
        <dbReference type="RuleBase" id="RU361173"/>
    </source>
</evidence>
<dbReference type="SUPFAM" id="SSF57180">
    <property type="entry name" value="Cellulose-binding domain"/>
    <property type="match status" value="1"/>
</dbReference>
<feature type="chain" id="PRO_5012690160" description="pectin lyase" evidence="12">
    <location>
        <begin position="20"/>
        <end position="1140"/>
    </location>
</feature>
<dbReference type="InterPro" id="IPR002022">
    <property type="entry name" value="Pec_lyase"/>
</dbReference>
<comment type="similarity">
    <text evidence="3 9">Belongs to the polysaccharide lyase 1 family.</text>
</comment>
<keyword evidence="11" id="KW-1133">Transmembrane helix</keyword>
<dbReference type="GO" id="GO:0047490">
    <property type="term" value="F:pectin lyase activity"/>
    <property type="evidence" value="ECO:0007669"/>
    <property type="project" value="UniProtKB-EC"/>
</dbReference>
<dbReference type="InterPro" id="IPR012334">
    <property type="entry name" value="Pectin_lyas_fold"/>
</dbReference>
<evidence type="ECO:0000256" key="5">
    <source>
        <dbReference type="ARBA" id="ARBA00022729"/>
    </source>
</evidence>
<accession>A0A1Z5T6X6</accession>
<evidence type="ECO:0000259" key="13">
    <source>
        <dbReference type="SMART" id="SM00236"/>
    </source>
</evidence>
<keyword evidence="16" id="KW-1185">Reference proteome</keyword>
<dbReference type="GO" id="GO:0030248">
    <property type="term" value="F:cellulose binding"/>
    <property type="evidence" value="ECO:0007669"/>
    <property type="project" value="InterPro"/>
</dbReference>
<feature type="signal peptide" evidence="12">
    <location>
        <begin position="1"/>
        <end position="19"/>
    </location>
</feature>
<keyword evidence="4 9" id="KW-0964">Secreted</keyword>
<evidence type="ECO:0000256" key="7">
    <source>
        <dbReference type="ARBA" id="ARBA00036818"/>
    </source>
</evidence>
<dbReference type="STRING" id="1157616.A0A1Z5T6X6"/>
<feature type="domain" description="CBM1" evidence="13">
    <location>
        <begin position="462"/>
        <end position="494"/>
    </location>
</feature>
<feature type="compositionally biased region" description="Basic and acidic residues" evidence="10">
    <location>
        <begin position="723"/>
        <end position="736"/>
    </location>
</feature>
<dbReference type="Proteomes" id="UP000194280">
    <property type="component" value="Unassembled WGS sequence"/>
</dbReference>
<comment type="caution">
    <text evidence="15">The sequence shown here is derived from an EMBL/GenBank/DDBJ whole genome shotgun (WGS) entry which is preliminary data.</text>
</comment>
<dbReference type="InterPro" id="IPR036259">
    <property type="entry name" value="MFS_trans_sf"/>
</dbReference>
<protein>
    <recommendedName>
        <fullName evidence="8">pectin lyase</fullName>
        <ecNumber evidence="8">4.2.2.10</ecNumber>
    </recommendedName>
</protein>
<keyword evidence="9" id="KW-0624">Polysaccharide degradation</keyword>
<feature type="domain" description="Pectate lyase" evidence="14">
    <location>
        <begin position="95"/>
        <end position="301"/>
    </location>
</feature>
<dbReference type="Pfam" id="PF00734">
    <property type="entry name" value="CBM_1"/>
    <property type="match status" value="1"/>
</dbReference>
<dbReference type="InterPro" id="IPR000254">
    <property type="entry name" value="CBD"/>
</dbReference>
<feature type="transmembrane region" description="Helical" evidence="11">
    <location>
        <begin position="918"/>
        <end position="942"/>
    </location>
</feature>
<keyword evidence="11" id="KW-0812">Transmembrane</keyword>
<name>A0A1Z5T6X6_HORWE</name>
<dbReference type="Pfam" id="PF07690">
    <property type="entry name" value="MFS_1"/>
    <property type="match status" value="1"/>
</dbReference>
<keyword evidence="11" id="KW-0472">Membrane</keyword>
<feature type="transmembrane region" description="Helical" evidence="11">
    <location>
        <begin position="749"/>
        <end position="768"/>
    </location>
</feature>
<dbReference type="EC" id="4.2.2.10" evidence="8"/>
<dbReference type="OrthoDB" id="18110at2759"/>
<dbReference type="GO" id="GO:0022857">
    <property type="term" value="F:transmembrane transporter activity"/>
    <property type="evidence" value="ECO:0007669"/>
    <property type="project" value="InterPro"/>
</dbReference>
<evidence type="ECO:0000313" key="16">
    <source>
        <dbReference type="Proteomes" id="UP000194280"/>
    </source>
</evidence>
<evidence type="ECO:0000256" key="6">
    <source>
        <dbReference type="ARBA" id="ARBA00023239"/>
    </source>
</evidence>
<evidence type="ECO:0000256" key="3">
    <source>
        <dbReference type="ARBA" id="ARBA00010980"/>
    </source>
</evidence>
<dbReference type="InterPro" id="IPR011701">
    <property type="entry name" value="MFS"/>
</dbReference>
<evidence type="ECO:0000256" key="8">
    <source>
        <dbReference type="ARBA" id="ARBA00039082"/>
    </source>
</evidence>
<feature type="transmembrane region" description="Helical" evidence="11">
    <location>
        <begin position="600"/>
        <end position="618"/>
    </location>
</feature>
<proteinExistence type="inferred from homology"/>
<feature type="compositionally biased region" description="Low complexity" evidence="10">
    <location>
        <begin position="403"/>
        <end position="414"/>
    </location>
</feature>
<feature type="transmembrane region" description="Helical" evidence="11">
    <location>
        <begin position="630"/>
        <end position="651"/>
    </location>
</feature>